<sequence length="228" mass="24686">MKDRSVLLALIEVIDGDWVFRISVAVVGVEDAERDRSTAGGSFRVGEAGRKKKGGEKIMAEAFPVGTRGKRVGTKKSGVARADGDEAFSDEDGRAFKKKAQSLPNPSPLTVAKVGCNLKGPSWLGQRIGGKKPPDKMGLLRSEEVFAVGKGKSCIRLRSRSEPFLHGKPSSDGEELPKEEVFGAEYQLERGFSASPPIFLLIVKDSKTVFGGRDFVVKRRSGFAQTLF</sequence>
<gene>
    <name evidence="1" type="ORF">CK203_072969</name>
</gene>
<organism evidence="1 2">
    <name type="scientific">Vitis vinifera</name>
    <name type="common">Grape</name>
    <dbReference type="NCBI Taxonomy" id="29760"/>
    <lineage>
        <taxon>Eukaryota</taxon>
        <taxon>Viridiplantae</taxon>
        <taxon>Streptophyta</taxon>
        <taxon>Embryophyta</taxon>
        <taxon>Tracheophyta</taxon>
        <taxon>Spermatophyta</taxon>
        <taxon>Magnoliopsida</taxon>
        <taxon>eudicotyledons</taxon>
        <taxon>Gunneridae</taxon>
        <taxon>Pentapetalae</taxon>
        <taxon>rosids</taxon>
        <taxon>Vitales</taxon>
        <taxon>Vitaceae</taxon>
        <taxon>Viteae</taxon>
        <taxon>Vitis</taxon>
    </lineage>
</organism>
<reference evidence="1 2" key="1">
    <citation type="journal article" date="2018" name="PLoS Genet.">
        <title>Population sequencing reveals clonal diversity and ancestral inbreeding in the grapevine cultivar Chardonnay.</title>
        <authorList>
            <person name="Roach M.J."/>
            <person name="Johnson D.L."/>
            <person name="Bohlmann J."/>
            <person name="van Vuuren H.J."/>
            <person name="Jones S.J."/>
            <person name="Pretorius I.S."/>
            <person name="Schmidt S.A."/>
            <person name="Borneman A.R."/>
        </authorList>
    </citation>
    <scope>NUCLEOTIDE SEQUENCE [LARGE SCALE GENOMIC DNA]</scope>
    <source>
        <strain evidence="2">cv. Chardonnay</strain>
        <tissue evidence="1">Leaf</tissue>
    </source>
</reference>
<dbReference type="AlphaFoldDB" id="A0A438F230"/>
<evidence type="ECO:0000313" key="2">
    <source>
        <dbReference type="Proteomes" id="UP000288805"/>
    </source>
</evidence>
<evidence type="ECO:0000313" key="1">
    <source>
        <dbReference type="EMBL" id="RVW54003.1"/>
    </source>
</evidence>
<name>A0A438F230_VITVI</name>
<comment type="caution">
    <text evidence="1">The sequence shown here is derived from an EMBL/GenBank/DDBJ whole genome shotgun (WGS) entry which is preliminary data.</text>
</comment>
<accession>A0A438F230</accession>
<dbReference type="Proteomes" id="UP000288805">
    <property type="component" value="Unassembled WGS sequence"/>
</dbReference>
<protein>
    <submittedName>
        <fullName evidence="1">Uncharacterized protein</fullName>
    </submittedName>
</protein>
<proteinExistence type="predicted"/>
<dbReference type="EMBL" id="QGNW01001136">
    <property type="protein sequence ID" value="RVW54003.1"/>
    <property type="molecule type" value="Genomic_DNA"/>
</dbReference>